<proteinExistence type="predicted"/>
<feature type="transmembrane region" description="Helical" evidence="1">
    <location>
        <begin position="40"/>
        <end position="58"/>
    </location>
</feature>
<feature type="transmembrane region" description="Helical" evidence="1">
    <location>
        <begin position="16"/>
        <end position="34"/>
    </location>
</feature>
<evidence type="ECO:0000256" key="1">
    <source>
        <dbReference type="SAM" id="Phobius"/>
    </source>
</evidence>
<feature type="transmembrane region" description="Helical" evidence="1">
    <location>
        <begin position="65"/>
        <end position="86"/>
    </location>
</feature>
<dbReference type="InterPro" id="IPR013099">
    <property type="entry name" value="K_chnl_dom"/>
</dbReference>
<dbReference type="Pfam" id="PF07885">
    <property type="entry name" value="Ion_trans_2"/>
    <property type="match status" value="1"/>
</dbReference>
<feature type="transmembrane region" description="Helical" evidence="1">
    <location>
        <begin position="92"/>
        <end position="114"/>
    </location>
</feature>
<gene>
    <name evidence="3" type="ORF">UFOPK3522_00777</name>
</gene>
<name>A0A6J5ZPJ4_9ZZZZ</name>
<dbReference type="AlphaFoldDB" id="A0A6J5ZPJ4"/>
<dbReference type="SUPFAM" id="SSF81324">
    <property type="entry name" value="Voltage-gated potassium channels"/>
    <property type="match status" value="1"/>
</dbReference>
<accession>A0A6J5ZPJ4</accession>
<feature type="transmembrane region" description="Helical" evidence="1">
    <location>
        <begin position="200"/>
        <end position="222"/>
    </location>
</feature>
<feature type="transmembrane region" description="Helical" evidence="1">
    <location>
        <begin position="126"/>
        <end position="147"/>
    </location>
</feature>
<dbReference type="EMBL" id="CAESAO010000053">
    <property type="protein sequence ID" value="CAB4342959.1"/>
    <property type="molecule type" value="Genomic_DNA"/>
</dbReference>
<sequence length="247" mass="25657">MTHRFNLVRRAEASHSYGFVMLFVVATIILAVAIPESSPWRALIVVCQAFAAVIACWTSDAPRRVFRVVLIFSSLGVLSAIGLGVFGSTNSVAGRAVNVMGVIVVAAVIIRGITLDIRAEGVRGRAVAGALTIYLLFGTFCGFVYGLEESISTNPVLHASNSTLNDDGSTSANMYFSFVTLTTVGYGDLTPVSGGARATAIFEALVGQLYLVGIVATLGGALGRGKGGLRKELAPQTVGAPPTNSDG</sequence>
<keyword evidence="1" id="KW-1133">Transmembrane helix</keyword>
<reference evidence="3" key="1">
    <citation type="submission" date="2020-05" db="EMBL/GenBank/DDBJ databases">
        <authorList>
            <person name="Chiriac C."/>
            <person name="Salcher M."/>
            <person name="Ghai R."/>
            <person name="Kavagutti S V."/>
        </authorList>
    </citation>
    <scope>NUCLEOTIDE SEQUENCE</scope>
</reference>
<keyword evidence="1" id="KW-0472">Membrane</keyword>
<protein>
    <submittedName>
        <fullName evidence="3">Unannotated protein</fullName>
    </submittedName>
</protein>
<evidence type="ECO:0000259" key="2">
    <source>
        <dbReference type="Pfam" id="PF07885"/>
    </source>
</evidence>
<organism evidence="3">
    <name type="scientific">freshwater metagenome</name>
    <dbReference type="NCBI Taxonomy" id="449393"/>
    <lineage>
        <taxon>unclassified sequences</taxon>
        <taxon>metagenomes</taxon>
        <taxon>ecological metagenomes</taxon>
    </lineage>
</organism>
<keyword evidence="1" id="KW-0812">Transmembrane</keyword>
<feature type="domain" description="Potassium channel" evidence="2">
    <location>
        <begin position="133"/>
        <end position="222"/>
    </location>
</feature>
<evidence type="ECO:0000313" key="3">
    <source>
        <dbReference type="EMBL" id="CAB4342959.1"/>
    </source>
</evidence>
<dbReference type="Gene3D" id="1.10.287.70">
    <property type="match status" value="1"/>
</dbReference>